<dbReference type="PROSITE" id="PS50885">
    <property type="entry name" value="HAMP"/>
    <property type="match status" value="1"/>
</dbReference>
<keyword evidence="6" id="KW-0812">Transmembrane</keyword>
<evidence type="ECO:0000313" key="11">
    <source>
        <dbReference type="Proteomes" id="UP000292781"/>
    </source>
</evidence>
<organism evidence="10 11">
    <name type="scientific">Siculibacillus lacustris</name>
    <dbReference type="NCBI Taxonomy" id="1549641"/>
    <lineage>
        <taxon>Bacteria</taxon>
        <taxon>Pseudomonadati</taxon>
        <taxon>Pseudomonadota</taxon>
        <taxon>Alphaproteobacteria</taxon>
        <taxon>Hyphomicrobiales</taxon>
        <taxon>Ancalomicrobiaceae</taxon>
        <taxon>Siculibacillus</taxon>
    </lineage>
</organism>
<dbReference type="PROSITE" id="PS50192">
    <property type="entry name" value="T_SNARE"/>
    <property type="match status" value="1"/>
</dbReference>
<name>A0A4Q9VKX6_9HYPH</name>
<dbReference type="OrthoDB" id="5179380at2"/>
<dbReference type="Pfam" id="PF07238">
    <property type="entry name" value="PilZ"/>
    <property type="match status" value="1"/>
</dbReference>
<dbReference type="Proteomes" id="UP000292781">
    <property type="component" value="Unassembled WGS sequence"/>
</dbReference>
<dbReference type="PANTHER" id="PTHR32089:SF112">
    <property type="entry name" value="LYSOZYME-LIKE PROTEIN-RELATED"/>
    <property type="match status" value="1"/>
</dbReference>
<keyword evidence="3 5" id="KW-0807">Transducer</keyword>
<dbReference type="AlphaFoldDB" id="A0A4Q9VKX6"/>
<dbReference type="InterPro" id="IPR003660">
    <property type="entry name" value="HAMP_dom"/>
</dbReference>
<dbReference type="SMART" id="SM00304">
    <property type="entry name" value="HAMP"/>
    <property type="match status" value="1"/>
</dbReference>
<evidence type="ECO:0000256" key="6">
    <source>
        <dbReference type="SAM" id="Phobius"/>
    </source>
</evidence>
<keyword evidence="6" id="KW-0472">Membrane</keyword>
<feature type="domain" description="Methyl-accepting transducer" evidence="7">
    <location>
        <begin position="159"/>
        <end position="406"/>
    </location>
</feature>
<evidence type="ECO:0000256" key="1">
    <source>
        <dbReference type="ARBA" id="ARBA00004429"/>
    </source>
</evidence>
<sequence length="536" mass="55296">MTNSSFRSEAVAPGVAALLGVAVAAAGVAWGSTLATWIGLALAALGGTAALVLGARTGAGIDRAIAVCNGLARGDFETRNLVFDQRGAIGELTEAINDMADHLDAFVRESSAAMDAVRHNRYYRRILPHGMHGALLRASETINEATDRIEERVEAFNVSTEDFGAAINTIVETLTAASHGMGDAATRMGDGAGTTDQRAVAVVEASQAATTDVQAVAEAAARLTASARGIGGEIERSATIARAAVDRAEETGRIVSGLAAAAEKIGLVTGLIDQIAHQTNMLALNATIEAARAGEAGRGFAVVAAEVKGLADQTARATGEITRHIGEVQTATRAAVQSIEGIGGTIAEIDAITGEIRRSIGGQITATNDIAHNVDSVLEGTRGVTRNIQGISGIARETVDLAQGLRDTSGSISIEGGRLAETVRDFLVSLRQGPLDRRHATNGRVPAGHDIEVHRGGRVDEGVCVDVSLTGARIAGAATNLAVGTEVRLSGEPGVLIPGVVKWVKDGEFGVEFRTADLSEAAIGRLRRLVEQDRAA</sequence>
<evidence type="ECO:0000259" key="9">
    <source>
        <dbReference type="PROSITE" id="PS50885"/>
    </source>
</evidence>
<protein>
    <submittedName>
        <fullName evidence="10">Methyl-accepting chemotaxis protein</fullName>
    </submittedName>
</protein>
<dbReference type="GO" id="GO:0035438">
    <property type="term" value="F:cyclic-di-GMP binding"/>
    <property type="evidence" value="ECO:0007669"/>
    <property type="project" value="InterPro"/>
</dbReference>
<dbReference type="GO" id="GO:0007165">
    <property type="term" value="P:signal transduction"/>
    <property type="evidence" value="ECO:0007669"/>
    <property type="project" value="UniProtKB-KW"/>
</dbReference>
<comment type="caution">
    <text evidence="10">The sequence shown here is derived from an EMBL/GenBank/DDBJ whole genome shotgun (WGS) entry which is preliminary data.</text>
</comment>
<evidence type="ECO:0000256" key="3">
    <source>
        <dbReference type="ARBA" id="ARBA00023224"/>
    </source>
</evidence>
<dbReference type="Gene3D" id="1.10.287.950">
    <property type="entry name" value="Methyl-accepting chemotaxis protein"/>
    <property type="match status" value="1"/>
</dbReference>
<dbReference type="SUPFAM" id="SSF141371">
    <property type="entry name" value="PilZ domain-like"/>
    <property type="match status" value="1"/>
</dbReference>
<feature type="domain" description="HAMP" evidence="9">
    <location>
        <begin position="55"/>
        <end position="108"/>
    </location>
</feature>
<feature type="domain" description="T-SNARE coiled-coil homology" evidence="8">
    <location>
        <begin position="329"/>
        <end position="391"/>
    </location>
</feature>
<feature type="transmembrane region" description="Helical" evidence="6">
    <location>
        <begin position="35"/>
        <end position="55"/>
    </location>
</feature>
<dbReference type="InterPro" id="IPR000727">
    <property type="entry name" value="T_SNARE_dom"/>
</dbReference>
<gene>
    <name evidence="10" type="ORF">EYW49_16430</name>
</gene>
<keyword evidence="2" id="KW-1003">Cell membrane</keyword>
<dbReference type="PROSITE" id="PS50111">
    <property type="entry name" value="CHEMOTAXIS_TRANSDUC_2"/>
    <property type="match status" value="1"/>
</dbReference>
<reference evidence="10 11" key="1">
    <citation type="submission" date="2019-02" db="EMBL/GenBank/DDBJ databases">
        <title>Siculibacillus lacustris gen. nov., sp. nov., a new rosette-forming bacterium isolated from a freshwater crater lake (Lake St. Ana, Romania).</title>
        <authorList>
            <person name="Felfoldi T."/>
            <person name="Marton Z."/>
            <person name="Szabo A."/>
            <person name="Mentes A."/>
            <person name="Boka K."/>
            <person name="Marialigeti K."/>
            <person name="Mathe I."/>
            <person name="Koncz M."/>
            <person name="Schumann P."/>
            <person name="Toth E."/>
        </authorList>
    </citation>
    <scope>NUCLEOTIDE SEQUENCE [LARGE SCALE GENOMIC DNA]</scope>
    <source>
        <strain evidence="10 11">SA-279</strain>
    </source>
</reference>
<dbReference type="Gene3D" id="6.10.340.10">
    <property type="match status" value="1"/>
</dbReference>
<evidence type="ECO:0000259" key="8">
    <source>
        <dbReference type="PROSITE" id="PS50192"/>
    </source>
</evidence>
<keyword evidence="2" id="KW-0997">Cell inner membrane</keyword>
<evidence type="ECO:0000313" key="10">
    <source>
        <dbReference type="EMBL" id="TBW35222.1"/>
    </source>
</evidence>
<evidence type="ECO:0000256" key="4">
    <source>
        <dbReference type="ARBA" id="ARBA00029447"/>
    </source>
</evidence>
<dbReference type="SUPFAM" id="SSF58104">
    <property type="entry name" value="Methyl-accepting chemotaxis protein (MCP) signaling domain"/>
    <property type="match status" value="1"/>
</dbReference>
<dbReference type="Gene3D" id="2.40.10.220">
    <property type="entry name" value="predicted glycosyltransferase like domains"/>
    <property type="match status" value="1"/>
</dbReference>
<dbReference type="RefSeq" id="WP_131310716.1">
    <property type="nucleotide sequence ID" value="NZ_SJFN01000027.1"/>
</dbReference>
<accession>A0A4Q9VKX6</accession>
<dbReference type="Pfam" id="PF00015">
    <property type="entry name" value="MCPsignal"/>
    <property type="match status" value="1"/>
</dbReference>
<evidence type="ECO:0000259" key="7">
    <source>
        <dbReference type="PROSITE" id="PS50111"/>
    </source>
</evidence>
<dbReference type="EMBL" id="SJFN01000027">
    <property type="protein sequence ID" value="TBW35222.1"/>
    <property type="molecule type" value="Genomic_DNA"/>
</dbReference>
<dbReference type="InterPro" id="IPR004089">
    <property type="entry name" value="MCPsignal_dom"/>
</dbReference>
<dbReference type="InterPro" id="IPR009875">
    <property type="entry name" value="PilZ_domain"/>
</dbReference>
<comment type="similarity">
    <text evidence="4">Belongs to the methyl-accepting chemotaxis (MCP) protein family.</text>
</comment>
<evidence type="ECO:0000256" key="5">
    <source>
        <dbReference type="PROSITE-ProRule" id="PRU00284"/>
    </source>
</evidence>
<keyword evidence="11" id="KW-1185">Reference proteome</keyword>
<evidence type="ECO:0000256" key="2">
    <source>
        <dbReference type="ARBA" id="ARBA00022519"/>
    </source>
</evidence>
<comment type="subcellular location">
    <subcellularLocation>
        <location evidence="1">Cell inner membrane</location>
        <topology evidence="1">Multi-pass membrane protein</topology>
    </subcellularLocation>
</comment>
<proteinExistence type="inferred from homology"/>
<dbReference type="SMART" id="SM00283">
    <property type="entry name" value="MA"/>
    <property type="match status" value="1"/>
</dbReference>
<dbReference type="GO" id="GO:0005886">
    <property type="term" value="C:plasma membrane"/>
    <property type="evidence" value="ECO:0007669"/>
    <property type="project" value="UniProtKB-SubCell"/>
</dbReference>
<keyword evidence="6" id="KW-1133">Transmembrane helix</keyword>
<dbReference type="PANTHER" id="PTHR32089">
    <property type="entry name" value="METHYL-ACCEPTING CHEMOTAXIS PROTEIN MCPB"/>
    <property type="match status" value="1"/>
</dbReference>